<feature type="transmembrane region" description="Helical" evidence="7">
    <location>
        <begin position="243"/>
        <end position="261"/>
    </location>
</feature>
<feature type="transmembrane region" description="Helical" evidence="7">
    <location>
        <begin position="124"/>
        <end position="144"/>
    </location>
</feature>
<dbReference type="GO" id="GO:0016413">
    <property type="term" value="F:O-acetyltransferase activity"/>
    <property type="evidence" value="ECO:0007669"/>
    <property type="project" value="TreeGrafter"/>
</dbReference>
<comment type="similarity">
    <text evidence="2">Belongs to the acyltransferase 3 family.</text>
</comment>
<accession>A0A174SAH3</accession>
<evidence type="ECO:0000256" key="2">
    <source>
        <dbReference type="ARBA" id="ARBA00007400"/>
    </source>
</evidence>
<feature type="transmembrane region" description="Helical" evidence="7">
    <location>
        <begin position="84"/>
        <end position="104"/>
    </location>
</feature>
<evidence type="ECO:0000313" key="9">
    <source>
        <dbReference type="EMBL" id="CUP94702.1"/>
    </source>
</evidence>
<feature type="transmembrane region" description="Helical" evidence="7">
    <location>
        <begin position="41"/>
        <end position="63"/>
    </location>
</feature>
<evidence type="ECO:0000256" key="4">
    <source>
        <dbReference type="ARBA" id="ARBA00022692"/>
    </source>
</evidence>
<dbReference type="GO" id="GO:0009246">
    <property type="term" value="P:enterobacterial common antigen biosynthetic process"/>
    <property type="evidence" value="ECO:0007669"/>
    <property type="project" value="TreeGrafter"/>
</dbReference>
<dbReference type="RefSeq" id="WP_253281246.1">
    <property type="nucleotide sequence ID" value="NZ_CZBI01000003.1"/>
</dbReference>
<keyword evidence="6 7" id="KW-0472">Membrane</keyword>
<keyword evidence="4 7" id="KW-0812">Transmembrane</keyword>
<dbReference type="AlphaFoldDB" id="A0A174SAH3"/>
<evidence type="ECO:0000256" key="7">
    <source>
        <dbReference type="SAM" id="Phobius"/>
    </source>
</evidence>
<dbReference type="PANTHER" id="PTHR40074">
    <property type="entry name" value="O-ACETYLTRANSFERASE WECH"/>
    <property type="match status" value="1"/>
</dbReference>
<evidence type="ECO:0000256" key="3">
    <source>
        <dbReference type="ARBA" id="ARBA00022475"/>
    </source>
</evidence>
<dbReference type="EMBL" id="CZBI01000003">
    <property type="protein sequence ID" value="CUP94702.1"/>
    <property type="molecule type" value="Genomic_DNA"/>
</dbReference>
<comment type="subcellular location">
    <subcellularLocation>
        <location evidence="1">Cell membrane</location>
        <topology evidence="1">Multi-pass membrane protein</topology>
    </subcellularLocation>
</comment>
<dbReference type="Pfam" id="PF01757">
    <property type="entry name" value="Acyl_transf_3"/>
    <property type="match status" value="1"/>
</dbReference>
<dbReference type="PANTHER" id="PTHR40074:SF2">
    <property type="entry name" value="O-ACETYLTRANSFERASE WECH"/>
    <property type="match status" value="1"/>
</dbReference>
<reference evidence="9 10" key="1">
    <citation type="submission" date="2015-09" db="EMBL/GenBank/DDBJ databases">
        <authorList>
            <consortium name="Pathogen Informatics"/>
        </authorList>
    </citation>
    <scope>NUCLEOTIDE SEQUENCE [LARGE SCALE GENOMIC DNA]</scope>
    <source>
        <strain evidence="9 10">2789STDY5834945</strain>
    </source>
</reference>
<keyword evidence="3" id="KW-1003">Cell membrane</keyword>
<evidence type="ECO:0000256" key="5">
    <source>
        <dbReference type="ARBA" id="ARBA00022989"/>
    </source>
</evidence>
<feature type="transmembrane region" description="Helical" evidence="7">
    <location>
        <begin position="205"/>
        <end position="223"/>
    </location>
</feature>
<feature type="domain" description="Acyltransferase 3" evidence="8">
    <location>
        <begin position="8"/>
        <end position="324"/>
    </location>
</feature>
<gene>
    <name evidence="9" type="ORF">ERS852557_02193</name>
</gene>
<evidence type="ECO:0000256" key="1">
    <source>
        <dbReference type="ARBA" id="ARBA00004651"/>
    </source>
</evidence>
<dbReference type="Proteomes" id="UP000095541">
    <property type="component" value="Unassembled WGS sequence"/>
</dbReference>
<name>A0A174SAH3_BACT4</name>
<feature type="transmembrane region" description="Helical" evidence="7">
    <location>
        <begin position="306"/>
        <end position="327"/>
    </location>
</feature>
<dbReference type="InterPro" id="IPR002656">
    <property type="entry name" value="Acyl_transf_3_dom"/>
</dbReference>
<evidence type="ECO:0000313" key="10">
    <source>
        <dbReference type="Proteomes" id="UP000095541"/>
    </source>
</evidence>
<organism evidence="9 10">
    <name type="scientific">Bacteroides thetaiotaomicron</name>
    <dbReference type="NCBI Taxonomy" id="818"/>
    <lineage>
        <taxon>Bacteria</taxon>
        <taxon>Pseudomonadati</taxon>
        <taxon>Bacteroidota</taxon>
        <taxon>Bacteroidia</taxon>
        <taxon>Bacteroidales</taxon>
        <taxon>Bacteroidaceae</taxon>
        <taxon>Bacteroides</taxon>
    </lineage>
</organism>
<proteinExistence type="inferred from homology"/>
<protein>
    <submittedName>
        <fullName evidence="9">Uncharacterized protein conserved in bacteria</fullName>
    </submittedName>
</protein>
<sequence>MKNMTRNIGLDVIRSIAIFFVIGGHFFLLHTSLREVPFKGISLFVQGTFLSLFLSGVPLFVVLTGYLNISKSCSWTYYKNIKRVLYSYLLFSILTILFRKYYLGDTEAWIEWGLKILDFSAIPYAWYIEMWIGLYLLTPFLNILYKNMGNRNVKQLLIGILFLMTTLPHWLNRDGMHLFPAFWQQCWPLTFYFIGAYIQEYQPRVRLGLVAILIMGLCLLNPVLNLLLHTRSLLLLGGGPEDIVSFFITILLFLIFYQINIKKKIVEKVVMNISLYSLDIYLCCYIFDVLYYPFFKNHFYVTQVQFGSYFFILVPLVLISSFLVAFLKNRLQRIIATGL</sequence>
<feature type="transmembrane region" description="Helical" evidence="7">
    <location>
        <begin position="12"/>
        <end position="29"/>
    </location>
</feature>
<evidence type="ECO:0000259" key="8">
    <source>
        <dbReference type="Pfam" id="PF01757"/>
    </source>
</evidence>
<feature type="transmembrane region" description="Helical" evidence="7">
    <location>
        <begin position="156"/>
        <end position="172"/>
    </location>
</feature>
<dbReference type="GO" id="GO:0005886">
    <property type="term" value="C:plasma membrane"/>
    <property type="evidence" value="ECO:0007669"/>
    <property type="project" value="UniProtKB-SubCell"/>
</dbReference>
<keyword evidence="5 7" id="KW-1133">Transmembrane helix</keyword>
<feature type="transmembrane region" description="Helical" evidence="7">
    <location>
        <begin position="273"/>
        <end position="294"/>
    </location>
</feature>
<feature type="transmembrane region" description="Helical" evidence="7">
    <location>
        <begin position="178"/>
        <end position="198"/>
    </location>
</feature>
<evidence type="ECO:0000256" key="6">
    <source>
        <dbReference type="ARBA" id="ARBA00023136"/>
    </source>
</evidence>